<feature type="DNA-binding region" description="H-T-H motif" evidence="4">
    <location>
        <begin position="55"/>
        <end position="74"/>
    </location>
</feature>
<dbReference type="Gene3D" id="1.10.10.60">
    <property type="entry name" value="Homeodomain-like"/>
    <property type="match status" value="1"/>
</dbReference>
<dbReference type="GO" id="GO:0000976">
    <property type="term" value="F:transcription cis-regulatory region binding"/>
    <property type="evidence" value="ECO:0007669"/>
    <property type="project" value="TreeGrafter"/>
</dbReference>
<evidence type="ECO:0000256" key="1">
    <source>
        <dbReference type="ARBA" id="ARBA00023015"/>
    </source>
</evidence>
<feature type="domain" description="HTH tetR-type" evidence="5">
    <location>
        <begin position="32"/>
        <end position="92"/>
    </location>
</feature>
<dbReference type="RefSeq" id="WP_114021906.1">
    <property type="nucleotide sequence ID" value="NZ_QOIN01000040.1"/>
</dbReference>
<dbReference type="InterPro" id="IPR009057">
    <property type="entry name" value="Homeodomain-like_sf"/>
</dbReference>
<protein>
    <submittedName>
        <fullName evidence="6">TetR/AcrR family transcriptional regulator</fullName>
    </submittedName>
</protein>
<gene>
    <name evidence="6" type="ORF">DTL70_12040</name>
</gene>
<keyword evidence="1" id="KW-0805">Transcription regulation</keyword>
<keyword evidence="3" id="KW-0804">Transcription</keyword>
<dbReference type="Proteomes" id="UP000252914">
    <property type="component" value="Unassembled WGS sequence"/>
</dbReference>
<dbReference type="PANTHER" id="PTHR30055:SF151">
    <property type="entry name" value="TRANSCRIPTIONAL REGULATORY PROTEIN"/>
    <property type="match status" value="1"/>
</dbReference>
<comment type="caution">
    <text evidence="6">The sequence shown here is derived from an EMBL/GenBank/DDBJ whole genome shotgun (WGS) entry which is preliminary data.</text>
</comment>
<proteinExistence type="predicted"/>
<evidence type="ECO:0000259" key="5">
    <source>
        <dbReference type="PROSITE" id="PS50977"/>
    </source>
</evidence>
<dbReference type="GO" id="GO:0003700">
    <property type="term" value="F:DNA-binding transcription factor activity"/>
    <property type="evidence" value="ECO:0007669"/>
    <property type="project" value="TreeGrafter"/>
</dbReference>
<dbReference type="AlphaFoldDB" id="A0A367F3S5"/>
<dbReference type="Gene3D" id="1.10.357.10">
    <property type="entry name" value="Tetracycline Repressor, domain 2"/>
    <property type="match status" value="1"/>
</dbReference>
<dbReference type="InterPro" id="IPR001647">
    <property type="entry name" value="HTH_TetR"/>
</dbReference>
<evidence type="ECO:0000256" key="2">
    <source>
        <dbReference type="ARBA" id="ARBA00023125"/>
    </source>
</evidence>
<evidence type="ECO:0000313" key="6">
    <source>
        <dbReference type="EMBL" id="RCG24337.1"/>
    </source>
</evidence>
<keyword evidence="7" id="KW-1185">Reference proteome</keyword>
<name>A0A367F3S5_9ACTN</name>
<dbReference type="InterPro" id="IPR050109">
    <property type="entry name" value="HTH-type_TetR-like_transc_reg"/>
</dbReference>
<dbReference type="SUPFAM" id="SSF46689">
    <property type="entry name" value="Homeodomain-like"/>
    <property type="match status" value="1"/>
</dbReference>
<accession>A0A367F3S5</accession>
<evidence type="ECO:0000256" key="3">
    <source>
        <dbReference type="ARBA" id="ARBA00023163"/>
    </source>
</evidence>
<reference evidence="6 7" key="1">
    <citation type="submission" date="2018-06" db="EMBL/GenBank/DDBJ databases">
        <title>Streptomyces reniochalinae sp. nov. and Streptomyces diacarnus sp. nov. from marine sponges.</title>
        <authorList>
            <person name="Li L."/>
        </authorList>
    </citation>
    <scope>NUCLEOTIDE SEQUENCE [LARGE SCALE GENOMIC DNA]</scope>
    <source>
        <strain evidence="6 7">LHW51701</strain>
    </source>
</reference>
<evidence type="ECO:0000313" key="7">
    <source>
        <dbReference type="Proteomes" id="UP000252914"/>
    </source>
</evidence>
<dbReference type="InterPro" id="IPR036271">
    <property type="entry name" value="Tet_transcr_reg_TetR-rel_C_sf"/>
</dbReference>
<dbReference type="PANTHER" id="PTHR30055">
    <property type="entry name" value="HTH-TYPE TRANSCRIPTIONAL REGULATOR RUTR"/>
    <property type="match status" value="1"/>
</dbReference>
<organism evidence="6 7">
    <name type="scientific">Streptomyces diacarni</name>
    <dbReference type="NCBI Taxonomy" id="2800381"/>
    <lineage>
        <taxon>Bacteria</taxon>
        <taxon>Bacillati</taxon>
        <taxon>Actinomycetota</taxon>
        <taxon>Actinomycetes</taxon>
        <taxon>Kitasatosporales</taxon>
        <taxon>Streptomycetaceae</taxon>
        <taxon>Streptomyces</taxon>
    </lineage>
</organism>
<evidence type="ECO:0000256" key="4">
    <source>
        <dbReference type="PROSITE-ProRule" id="PRU00335"/>
    </source>
</evidence>
<sequence length="257" mass="27534">MAKQRTAQNGLPAGVAAAWGLRERPGRGPARGLDVARIVRAAIAVADAEGLGAVSMSRVATEVGVSTMALYRYVEGKNDLLILMEDEAAGTPPPGPAPEEGWRAGLEHWARAYRDVLSRHLWMVRIPISTPPLSPHSVEWMELALGCLRATGLDAEEKLGVLITLNGYVRSSVSLLADIAESAGGEGGADWEELEPRYWRLLTQLTATGDFPAIKEMLASGEVETAFEEEESEGSADFAFGLALVLDGTQALIERRA</sequence>
<dbReference type="GO" id="GO:0045892">
    <property type="term" value="P:negative regulation of DNA-templated transcription"/>
    <property type="evidence" value="ECO:0007669"/>
    <property type="project" value="InterPro"/>
</dbReference>
<keyword evidence="2 4" id="KW-0238">DNA-binding</keyword>
<dbReference type="Pfam" id="PF00440">
    <property type="entry name" value="TetR_N"/>
    <property type="match status" value="1"/>
</dbReference>
<dbReference type="Pfam" id="PF02909">
    <property type="entry name" value="TetR_C_1"/>
    <property type="match status" value="1"/>
</dbReference>
<dbReference type="InterPro" id="IPR004111">
    <property type="entry name" value="Repressor_TetR_C"/>
</dbReference>
<dbReference type="SUPFAM" id="SSF48498">
    <property type="entry name" value="Tetracyclin repressor-like, C-terminal domain"/>
    <property type="match status" value="1"/>
</dbReference>
<dbReference type="PROSITE" id="PS50977">
    <property type="entry name" value="HTH_TETR_2"/>
    <property type="match status" value="1"/>
</dbReference>
<dbReference type="EMBL" id="QOIN01000040">
    <property type="protein sequence ID" value="RCG24337.1"/>
    <property type="molecule type" value="Genomic_DNA"/>
</dbReference>